<dbReference type="STRING" id="564137.SAMN04488238_105115"/>
<dbReference type="PANTHER" id="PTHR13847:SF289">
    <property type="entry name" value="GLYCINE OXIDASE"/>
    <property type="match status" value="1"/>
</dbReference>
<evidence type="ECO:0000313" key="4">
    <source>
        <dbReference type="EMBL" id="SDX08000.1"/>
    </source>
</evidence>
<dbReference type="SUPFAM" id="SSF51905">
    <property type="entry name" value="FAD/NAD(P)-binding domain"/>
    <property type="match status" value="1"/>
</dbReference>
<dbReference type="InterPro" id="IPR006076">
    <property type="entry name" value="FAD-dep_OxRdtase"/>
</dbReference>
<dbReference type="Proteomes" id="UP000198539">
    <property type="component" value="Unassembled WGS sequence"/>
</dbReference>
<dbReference type="Pfam" id="PF01266">
    <property type="entry name" value="DAO"/>
    <property type="match status" value="1"/>
</dbReference>
<name>A0A1H2YS79_9RHOB</name>
<keyword evidence="2" id="KW-0812">Transmembrane</keyword>
<evidence type="ECO:0000313" key="5">
    <source>
        <dbReference type="Proteomes" id="UP000198539"/>
    </source>
</evidence>
<protein>
    <submittedName>
        <fullName evidence="4">D-amino-acid dehydrogenase</fullName>
    </submittedName>
</protein>
<accession>A0A1H2YS79</accession>
<dbReference type="GO" id="GO:0016491">
    <property type="term" value="F:oxidoreductase activity"/>
    <property type="evidence" value="ECO:0007669"/>
    <property type="project" value="UniProtKB-KW"/>
</dbReference>
<feature type="domain" description="FAD dependent oxidoreductase" evidence="3">
    <location>
        <begin position="9"/>
        <end position="398"/>
    </location>
</feature>
<keyword evidence="5" id="KW-1185">Reference proteome</keyword>
<keyword evidence="2" id="KW-0472">Membrane</keyword>
<sequence>MAASDPSEILVIGAGIIGVTAALALLRDGHRVRILDRKGVAAETSRGNAGAFAFTDIEPLATPGIMRKAPGWLLDPLGPLSVRAGYALKITPWMLHFWRATRADRYKAAVAAQASLMQHSRAALERLVPRVDAEPLLRREGQLQLYEGVAQFNATLPAWDVRRAHGVAFDLLESPGAIAEIQPGLSPQFTHAGYTPDWLNVTDPERWTHHLAQHFTAAGGVIEVADIRALRQDGDGVRVETTSGARRGAQVVLAAGAWSHHLARSMGESIPLETERGYNTTFPTDSVGLRTHLTFSNHGFVVSRIGAGLRVGGAVELGGLTLPPNYRRAEVLVEKAARFLPGLDPQGGRQWMGFRPSLPDSLPVIARAPGADRVIYAFGHGHLGLTQSAGTAELVADLAAGRAPTIPLAPFAPDRF</sequence>
<organism evidence="4 5">
    <name type="scientific">Roseicitreum antarcticum</name>
    <dbReference type="NCBI Taxonomy" id="564137"/>
    <lineage>
        <taxon>Bacteria</taxon>
        <taxon>Pseudomonadati</taxon>
        <taxon>Pseudomonadota</taxon>
        <taxon>Alphaproteobacteria</taxon>
        <taxon>Rhodobacterales</taxon>
        <taxon>Paracoccaceae</taxon>
        <taxon>Roseicitreum</taxon>
    </lineage>
</organism>
<dbReference type="RefSeq" id="WP_092888563.1">
    <property type="nucleotide sequence ID" value="NZ_CP061502.1"/>
</dbReference>
<feature type="transmembrane region" description="Helical" evidence="2">
    <location>
        <begin position="6"/>
        <end position="26"/>
    </location>
</feature>
<evidence type="ECO:0000259" key="3">
    <source>
        <dbReference type="Pfam" id="PF01266"/>
    </source>
</evidence>
<evidence type="ECO:0000256" key="1">
    <source>
        <dbReference type="ARBA" id="ARBA00023002"/>
    </source>
</evidence>
<dbReference type="AlphaFoldDB" id="A0A1H2YS79"/>
<gene>
    <name evidence="4" type="ORF">SAMN04488238_105115</name>
</gene>
<dbReference type="InterPro" id="IPR036188">
    <property type="entry name" value="FAD/NAD-bd_sf"/>
</dbReference>
<reference evidence="4 5" key="1">
    <citation type="submission" date="2016-10" db="EMBL/GenBank/DDBJ databases">
        <authorList>
            <person name="de Groot N.N."/>
        </authorList>
    </citation>
    <scope>NUCLEOTIDE SEQUENCE [LARGE SCALE GENOMIC DNA]</scope>
    <source>
        <strain evidence="4 5">CGMCC 1.8894</strain>
    </source>
</reference>
<evidence type="ECO:0000256" key="2">
    <source>
        <dbReference type="SAM" id="Phobius"/>
    </source>
</evidence>
<dbReference type="SUPFAM" id="SSF54373">
    <property type="entry name" value="FAD-linked reductases, C-terminal domain"/>
    <property type="match status" value="1"/>
</dbReference>
<dbReference type="GO" id="GO:0005737">
    <property type="term" value="C:cytoplasm"/>
    <property type="evidence" value="ECO:0007669"/>
    <property type="project" value="TreeGrafter"/>
</dbReference>
<dbReference type="OrthoDB" id="9805337at2"/>
<dbReference type="Gene3D" id="3.50.50.60">
    <property type="entry name" value="FAD/NAD(P)-binding domain"/>
    <property type="match status" value="2"/>
</dbReference>
<keyword evidence="1" id="KW-0560">Oxidoreductase</keyword>
<dbReference type="Gene3D" id="3.30.9.10">
    <property type="entry name" value="D-Amino Acid Oxidase, subunit A, domain 2"/>
    <property type="match status" value="1"/>
</dbReference>
<proteinExistence type="predicted"/>
<dbReference type="PANTHER" id="PTHR13847">
    <property type="entry name" value="SARCOSINE DEHYDROGENASE-RELATED"/>
    <property type="match status" value="1"/>
</dbReference>
<keyword evidence="2" id="KW-1133">Transmembrane helix</keyword>
<dbReference type="EMBL" id="FNOM01000005">
    <property type="protein sequence ID" value="SDX08000.1"/>
    <property type="molecule type" value="Genomic_DNA"/>
</dbReference>